<evidence type="ECO:0000313" key="6">
    <source>
        <dbReference type="EMBL" id="CAI2718126.1"/>
    </source>
</evidence>
<evidence type="ECO:0000313" key="7">
    <source>
        <dbReference type="Proteomes" id="UP001157733"/>
    </source>
</evidence>
<dbReference type="RefSeq" id="WP_282011035.1">
    <property type="nucleotide sequence ID" value="NZ_OX336137.1"/>
</dbReference>
<reference evidence="6 7" key="1">
    <citation type="submission" date="2022-09" db="EMBL/GenBank/DDBJ databases">
        <authorList>
            <person name="Kop L."/>
        </authorList>
    </citation>
    <scope>NUCLEOTIDE SEQUENCE [LARGE SCALE GENOMIC DNA]</scope>
    <source>
        <strain evidence="6 7">347</strain>
    </source>
</reference>
<comment type="similarity">
    <text evidence="5">Belongs to the 4-toluene sulfonate uptake permease (TSUP) (TC 2.A.102) family.</text>
</comment>
<evidence type="ECO:0000256" key="2">
    <source>
        <dbReference type="ARBA" id="ARBA00022692"/>
    </source>
</evidence>
<feature type="transmembrane region" description="Helical" evidence="5">
    <location>
        <begin position="96"/>
        <end position="115"/>
    </location>
</feature>
<evidence type="ECO:0000256" key="5">
    <source>
        <dbReference type="RuleBase" id="RU363041"/>
    </source>
</evidence>
<gene>
    <name evidence="6" type="ORF">NSPWAT_1267</name>
</gene>
<keyword evidence="7" id="KW-1185">Reference proteome</keyword>
<keyword evidence="2 5" id="KW-0812">Transmembrane</keyword>
<evidence type="ECO:0000256" key="3">
    <source>
        <dbReference type="ARBA" id="ARBA00022989"/>
    </source>
</evidence>
<accession>A0ABM9HDF7</accession>
<dbReference type="InterPro" id="IPR051598">
    <property type="entry name" value="TSUP/Inactive_protease-like"/>
</dbReference>
<dbReference type="Proteomes" id="UP001157733">
    <property type="component" value="Chromosome"/>
</dbReference>
<feature type="transmembrane region" description="Helical" evidence="5">
    <location>
        <begin position="72"/>
        <end position="90"/>
    </location>
</feature>
<protein>
    <recommendedName>
        <fullName evidence="5">Probable membrane transporter protein</fullName>
    </recommendedName>
</protein>
<dbReference type="PANTHER" id="PTHR43701:SF2">
    <property type="entry name" value="MEMBRANE TRANSPORTER PROTEIN YJNA-RELATED"/>
    <property type="match status" value="1"/>
</dbReference>
<feature type="transmembrane region" description="Helical" evidence="5">
    <location>
        <begin position="41"/>
        <end position="60"/>
    </location>
</feature>
<organism evidence="6 7">
    <name type="scientific">Nitrospina watsonii</name>
    <dbReference type="NCBI Taxonomy" id="1323948"/>
    <lineage>
        <taxon>Bacteria</taxon>
        <taxon>Pseudomonadati</taxon>
        <taxon>Nitrospinota/Tectimicrobiota group</taxon>
        <taxon>Nitrospinota</taxon>
        <taxon>Nitrospinia</taxon>
        <taxon>Nitrospinales</taxon>
        <taxon>Nitrospinaceae</taxon>
        <taxon>Nitrospina</taxon>
    </lineage>
</organism>
<keyword evidence="5" id="KW-1003">Cell membrane</keyword>
<dbReference type="InterPro" id="IPR002781">
    <property type="entry name" value="TM_pro_TauE-like"/>
</dbReference>
<comment type="subcellular location">
    <subcellularLocation>
        <location evidence="5">Cell membrane</location>
        <topology evidence="5">Multi-pass membrane protein</topology>
    </subcellularLocation>
    <subcellularLocation>
        <location evidence="1">Membrane</location>
        <topology evidence="1">Multi-pass membrane protein</topology>
    </subcellularLocation>
</comment>
<feature type="transmembrane region" description="Helical" evidence="5">
    <location>
        <begin position="7"/>
        <end position="35"/>
    </location>
</feature>
<proteinExistence type="inferred from homology"/>
<evidence type="ECO:0000256" key="4">
    <source>
        <dbReference type="ARBA" id="ARBA00023136"/>
    </source>
</evidence>
<sequence>MEWIVCVLMGIGVGALSSLSGLGGGFLVVPLLIYLGHKAQTAVGTSFMVILLIAVSSLVAHGRLGHVDFRMGAMLAVGGVMGAQLGPLILKQIPETYFKLGFAAILIGMGVWMIVTSIRNTPV</sequence>
<dbReference type="EMBL" id="OX336137">
    <property type="protein sequence ID" value="CAI2718126.1"/>
    <property type="molecule type" value="Genomic_DNA"/>
</dbReference>
<name>A0ABM9HDF7_9BACT</name>
<dbReference type="Pfam" id="PF01925">
    <property type="entry name" value="TauE"/>
    <property type="match status" value="1"/>
</dbReference>
<keyword evidence="3 5" id="KW-1133">Transmembrane helix</keyword>
<keyword evidence="4 5" id="KW-0472">Membrane</keyword>
<evidence type="ECO:0000256" key="1">
    <source>
        <dbReference type="ARBA" id="ARBA00004141"/>
    </source>
</evidence>
<dbReference type="PANTHER" id="PTHR43701">
    <property type="entry name" value="MEMBRANE TRANSPORTER PROTEIN MJ0441-RELATED"/>
    <property type="match status" value="1"/>
</dbReference>